<keyword evidence="2" id="KW-1133">Transmembrane helix</keyword>
<reference evidence="3 4" key="1">
    <citation type="submission" date="2022-01" db="EMBL/GenBank/DDBJ databases">
        <authorList>
            <person name="Riesco R."/>
            <person name="Trujillo M.E."/>
        </authorList>
    </citation>
    <scope>NUCLEOTIDE SEQUENCE [LARGE SCALE GENOMIC DNA]</scope>
    <source>
        <strain evidence="3 4">NIE79</strain>
    </source>
</reference>
<feature type="region of interest" description="Disordered" evidence="1">
    <location>
        <begin position="158"/>
        <end position="205"/>
    </location>
</feature>
<keyword evidence="2" id="KW-0472">Membrane</keyword>
<evidence type="ECO:0000313" key="4">
    <source>
        <dbReference type="Proteomes" id="UP001201629"/>
    </source>
</evidence>
<proteinExistence type="predicted"/>
<feature type="compositionally biased region" description="Basic and acidic residues" evidence="1">
    <location>
        <begin position="175"/>
        <end position="193"/>
    </location>
</feature>
<evidence type="ECO:0000313" key="3">
    <source>
        <dbReference type="EMBL" id="MCG5441314.1"/>
    </source>
</evidence>
<evidence type="ECO:0008006" key="5">
    <source>
        <dbReference type="Google" id="ProtNLM"/>
    </source>
</evidence>
<dbReference type="RefSeq" id="WP_238676741.1">
    <property type="nucleotide sequence ID" value="NZ_JAKKFD010000002.1"/>
</dbReference>
<gene>
    <name evidence="3" type="ORF">NIE79_001436</name>
</gene>
<accession>A0ABS9MW84</accession>
<evidence type="ECO:0000256" key="2">
    <source>
        <dbReference type="SAM" id="Phobius"/>
    </source>
</evidence>
<feature type="compositionally biased region" description="Polar residues" evidence="1">
    <location>
        <begin position="162"/>
        <end position="172"/>
    </location>
</feature>
<organism evidence="3 4">
    <name type="scientific">Micromonospora trifolii</name>
    <dbReference type="NCBI Taxonomy" id="2911208"/>
    <lineage>
        <taxon>Bacteria</taxon>
        <taxon>Bacillati</taxon>
        <taxon>Actinomycetota</taxon>
        <taxon>Actinomycetes</taxon>
        <taxon>Micromonosporales</taxon>
        <taxon>Micromonosporaceae</taxon>
        <taxon>Micromonospora</taxon>
    </lineage>
</organism>
<evidence type="ECO:0000256" key="1">
    <source>
        <dbReference type="SAM" id="MobiDB-lite"/>
    </source>
</evidence>
<dbReference type="EMBL" id="JAKKFD010000002">
    <property type="protein sequence ID" value="MCG5441314.1"/>
    <property type="molecule type" value="Genomic_DNA"/>
</dbReference>
<feature type="transmembrane region" description="Helical" evidence="2">
    <location>
        <begin position="52"/>
        <end position="76"/>
    </location>
</feature>
<name>A0ABS9MW84_9ACTN</name>
<comment type="caution">
    <text evidence="3">The sequence shown here is derived from an EMBL/GenBank/DDBJ whole genome shotgun (WGS) entry which is preliminary data.</text>
</comment>
<dbReference type="Proteomes" id="UP001201629">
    <property type="component" value="Unassembled WGS sequence"/>
</dbReference>
<keyword evidence="2" id="KW-0812">Transmembrane</keyword>
<sequence>MVKNLLDFLGDSLAAAPISGTNLPNPVTPSPSGSTPGMIEGEHFGPEFWERFLTSAGFGGLMAVVAALVAGSIALAQFRHAKRQQYDERWWGTLTWVYDRTVVEEGKKPALPQRVTLAMLSTLSERVGRGKADRLRGEAISSILTVFEAVPTVAHEVGVESGATTEPGTSADAQPEDRGDDDRPGIPEPREGEPTDSSHGAGGPLFGAAREAAAGSIKVTDRQTALMLENLRDDLSDKGFSGRETAAAFAYEAGVGAALTIIAPELDSRVIRYDTDYGVDYLVVRTDGATIAVVVKYARSSISGSVMIKWAEKLRMHSKSFDRVLLVTNRGLNPKGVGLRKFMEMTDGRFVVWRNDMDSRILKAVLLERFEGLGD</sequence>
<keyword evidence="4" id="KW-1185">Reference proteome</keyword>
<protein>
    <recommendedName>
        <fullName evidence="5">Restriction endonuclease type IV Mrr domain-containing protein</fullName>
    </recommendedName>
</protein>